<dbReference type="CDD" id="cd00590">
    <property type="entry name" value="RRM_SF"/>
    <property type="match status" value="1"/>
</dbReference>
<feature type="compositionally biased region" description="Basic and acidic residues" evidence="2">
    <location>
        <begin position="212"/>
        <end position="240"/>
    </location>
</feature>
<dbReference type="EMBL" id="CAXAMN010023472">
    <property type="protein sequence ID" value="CAK9077888.1"/>
    <property type="molecule type" value="Genomic_DNA"/>
</dbReference>
<dbReference type="InterPro" id="IPR035979">
    <property type="entry name" value="RBD_domain_sf"/>
</dbReference>
<dbReference type="Proteomes" id="UP001642484">
    <property type="component" value="Unassembled WGS sequence"/>
</dbReference>
<dbReference type="SMART" id="SM00360">
    <property type="entry name" value="RRM"/>
    <property type="match status" value="1"/>
</dbReference>
<comment type="caution">
    <text evidence="4">The sequence shown here is derived from an EMBL/GenBank/DDBJ whole genome shotgun (WGS) entry which is preliminary data.</text>
</comment>
<dbReference type="InterPro" id="IPR000504">
    <property type="entry name" value="RRM_dom"/>
</dbReference>
<sequence length="240" mass="26885">MLGPSFTQTLHADAGIRTDLPFFSRCGRVHQTLRPHQAKEDEIREWLGPAGDIKGLRLNRDKATTKALGYGHVQFANPEAASAAVQQCDKIELHGRVMRVAPISSEKFQFELPSDIKEDLRNLLQEAYEGKNISTIKDAWQKRHPGTKLNTTKWGFKNFSTALKTLEGVVLEHHLEKTLTYLAFFQDSEKHQEFLQAKARKGPADRAPTVGEAKRAQAEADLVPKKENGSAQVKDQEASM</sequence>
<feature type="domain" description="RRM" evidence="3">
    <location>
        <begin position="35"/>
        <end position="105"/>
    </location>
</feature>
<evidence type="ECO:0000313" key="4">
    <source>
        <dbReference type="EMBL" id="CAK9077888.1"/>
    </source>
</evidence>
<dbReference type="SUPFAM" id="SSF54928">
    <property type="entry name" value="RNA-binding domain, RBD"/>
    <property type="match status" value="1"/>
</dbReference>
<evidence type="ECO:0000256" key="1">
    <source>
        <dbReference type="PROSITE-ProRule" id="PRU00176"/>
    </source>
</evidence>
<dbReference type="Pfam" id="PF00076">
    <property type="entry name" value="RRM_1"/>
    <property type="match status" value="1"/>
</dbReference>
<dbReference type="Gene3D" id="3.30.70.330">
    <property type="match status" value="1"/>
</dbReference>
<accession>A0ABP0PR29</accession>
<dbReference type="PANTHER" id="PTHR48036">
    <property type="entry name" value="SPLICING FACTOR (PAD-1), PUTATIVE (AFU_ORTHOLOGUE AFUA_1G15810)-RELATED"/>
    <property type="match status" value="1"/>
</dbReference>
<proteinExistence type="predicted"/>
<dbReference type="PROSITE" id="PS50102">
    <property type="entry name" value="RRM"/>
    <property type="match status" value="1"/>
</dbReference>
<evidence type="ECO:0000259" key="3">
    <source>
        <dbReference type="PROSITE" id="PS50102"/>
    </source>
</evidence>
<gene>
    <name evidence="4" type="ORF">CCMP2556_LOCUS38362</name>
</gene>
<evidence type="ECO:0000313" key="5">
    <source>
        <dbReference type="Proteomes" id="UP001642484"/>
    </source>
</evidence>
<reference evidence="4 5" key="1">
    <citation type="submission" date="2024-02" db="EMBL/GenBank/DDBJ databases">
        <authorList>
            <person name="Chen Y."/>
            <person name="Shah S."/>
            <person name="Dougan E. K."/>
            <person name="Thang M."/>
            <person name="Chan C."/>
        </authorList>
    </citation>
    <scope>NUCLEOTIDE SEQUENCE [LARGE SCALE GENOMIC DNA]</scope>
</reference>
<name>A0ABP0PR29_9DINO</name>
<evidence type="ECO:0000256" key="2">
    <source>
        <dbReference type="SAM" id="MobiDB-lite"/>
    </source>
</evidence>
<keyword evidence="5" id="KW-1185">Reference proteome</keyword>
<feature type="region of interest" description="Disordered" evidence="2">
    <location>
        <begin position="198"/>
        <end position="240"/>
    </location>
</feature>
<dbReference type="InterPro" id="IPR041966">
    <property type="entry name" value="LOTUS-like"/>
</dbReference>
<dbReference type="InterPro" id="IPR006509">
    <property type="entry name" value="RBM39_SF"/>
</dbReference>
<protein>
    <recommendedName>
        <fullName evidence="3">RRM domain-containing protein</fullName>
    </recommendedName>
</protein>
<dbReference type="Gene3D" id="3.30.420.610">
    <property type="entry name" value="LOTUS domain-like"/>
    <property type="match status" value="1"/>
</dbReference>
<dbReference type="InterPro" id="IPR012677">
    <property type="entry name" value="Nucleotide-bd_a/b_plait_sf"/>
</dbReference>
<keyword evidence="1" id="KW-0694">RNA-binding</keyword>
<organism evidence="4 5">
    <name type="scientific">Durusdinium trenchii</name>
    <dbReference type="NCBI Taxonomy" id="1381693"/>
    <lineage>
        <taxon>Eukaryota</taxon>
        <taxon>Sar</taxon>
        <taxon>Alveolata</taxon>
        <taxon>Dinophyceae</taxon>
        <taxon>Suessiales</taxon>
        <taxon>Symbiodiniaceae</taxon>
        <taxon>Durusdinium</taxon>
    </lineage>
</organism>